<evidence type="ECO:0000313" key="2">
    <source>
        <dbReference type="Proteomes" id="UP001286313"/>
    </source>
</evidence>
<sequence length="106" mass="12363">MTVYKRTAPLIKTTLKVHIDTGASNFYVSRRCLRVLGLNDIPRRIFFVCQGSRHLESGPVYMTGNDTFDIVMGKNMMSHYRCVIDYEKLKMFFHLGHRVIKAKLYT</sequence>
<dbReference type="EMBL" id="JAWQEG010006273">
    <property type="protein sequence ID" value="KAK3855288.1"/>
    <property type="molecule type" value="Genomic_DNA"/>
</dbReference>
<dbReference type="Proteomes" id="UP001286313">
    <property type="component" value="Unassembled WGS sequence"/>
</dbReference>
<dbReference type="SUPFAM" id="SSF50630">
    <property type="entry name" value="Acid proteases"/>
    <property type="match status" value="1"/>
</dbReference>
<dbReference type="AlphaFoldDB" id="A0AAE1BRV4"/>
<reference evidence="1" key="1">
    <citation type="submission" date="2023-10" db="EMBL/GenBank/DDBJ databases">
        <title>Genome assemblies of two species of porcelain crab, Petrolisthes cinctipes and Petrolisthes manimaculis (Anomura: Porcellanidae).</title>
        <authorList>
            <person name="Angst P."/>
        </authorList>
    </citation>
    <scope>NUCLEOTIDE SEQUENCE</scope>
    <source>
        <strain evidence="1">PB745_01</strain>
        <tissue evidence="1">Gill</tissue>
    </source>
</reference>
<protein>
    <submittedName>
        <fullName evidence="1">Uncharacterized protein</fullName>
    </submittedName>
</protein>
<keyword evidence="2" id="KW-1185">Reference proteome</keyword>
<gene>
    <name evidence="1" type="ORF">Pcinc_038297</name>
</gene>
<accession>A0AAE1BRV4</accession>
<name>A0AAE1BRV4_PETCI</name>
<proteinExistence type="predicted"/>
<dbReference type="InterPro" id="IPR021109">
    <property type="entry name" value="Peptidase_aspartic_dom_sf"/>
</dbReference>
<organism evidence="1 2">
    <name type="scientific">Petrolisthes cinctipes</name>
    <name type="common">Flat porcelain crab</name>
    <dbReference type="NCBI Taxonomy" id="88211"/>
    <lineage>
        <taxon>Eukaryota</taxon>
        <taxon>Metazoa</taxon>
        <taxon>Ecdysozoa</taxon>
        <taxon>Arthropoda</taxon>
        <taxon>Crustacea</taxon>
        <taxon>Multicrustacea</taxon>
        <taxon>Malacostraca</taxon>
        <taxon>Eumalacostraca</taxon>
        <taxon>Eucarida</taxon>
        <taxon>Decapoda</taxon>
        <taxon>Pleocyemata</taxon>
        <taxon>Anomura</taxon>
        <taxon>Galatheoidea</taxon>
        <taxon>Porcellanidae</taxon>
        <taxon>Petrolisthes</taxon>
    </lineage>
</organism>
<comment type="caution">
    <text evidence="1">The sequence shown here is derived from an EMBL/GenBank/DDBJ whole genome shotgun (WGS) entry which is preliminary data.</text>
</comment>
<evidence type="ECO:0000313" key="1">
    <source>
        <dbReference type="EMBL" id="KAK3855288.1"/>
    </source>
</evidence>